<keyword evidence="8" id="KW-1185">Reference proteome</keyword>
<protein>
    <submittedName>
        <fullName evidence="7">CidA/LrgA family protein</fullName>
    </submittedName>
</protein>
<dbReference type="GO" id="GO:0005886">
    <property type="term" value="C:plasma membrane"/>
    <property type="evidence" value="ECO:0007669"/>
    <property type="project" value="UniProtKB-SubCell"/>
</dbReference>
<dbReference type="Proteomes" id="UP000595254">
    <property type="component" value="Chromosome"/>
</dbReference>
<evidence type="ECO:0000256" key="2">
    <source>
        <dbReference type="ARBA" id="ARBA00022475"/>
    </source>
</evidence>
<name>A0A974S2D7_PERPY</name>
<feature type="transmembrane region" description="Helical" evidence="6">
    <location>
        <begin position="7"/>
        <end position="27"/>
    </location>
</feature>
<feature type="transmembrane region" description="Helical" evidence="6">
    <location>
        <begin position="90"/>
        <end position="110"/>
    </location>
</feature>
<feature type="transmembrane region" description="Helical" evidence="6">
    <location>
        <begin position="33"/>
        <end position="52"/>
    </location>
</feature>
<keyword evidence="2" id="KW-1003">Cell membrane</keyword>
<comment type="subcellular location">
    <subcellularLocation>
        <location evidence="1">Cell membrane</location>
        <topology evidence="1">Multi-pass membrane protein</topology>
    </subcellularLocation>
</comment>
<dbReference type="PANTHER" id="PTHR33931:SF6">
    <property type="entry name" value="INTEGRAL MEMBRANE PROTEIN YXZK-RELATED"/>
    <property type="match status" value="1"/>
</dbReference>
<keyword evidence="3 6" id="KW-0812">Transmembrane</keyword>
<sequence length="124" mass="13642">MNILRILAQIAILFAFSFIGGLLHTYLHIPLPGSIIGLILLFLALCANVFSVKWINQGAGFLLAFLPFLFIPTLIGVINYPELLSNKGFLLLIVVVISTIITIGAAGRASQYSENKSKRRQEEK</sequence>
<evidence type="ECO:0000256" key="1">
    <source>
        <dbReference type="ARBA" id="ARBA00004651"/>
    </source>
</evidence>
<dbReference type="RefSeq" id="WP_040376568.1">
    <property type="nucleotide sequence ID" value="NZ_CP068053.1"/>
</dbReference>
<accession>A0A974S2D7</accession>
<keyword evidence="4 6" id="KW-1133">Transmembrane helix</keyword>
<reference evidence="7 8" key="1">
    <citation type="submission" date="2021-01" db="EMBL/GenBank/DDBJ databases">
        <title>FDA dAtabase for Regulatory Grade micrObial Sequences (FDA-ARGOS): Supporting development and validation of Infectious Disease Dx tests.</title>
        <authorList>
            <person name="Nelson B."/>
            <person name="Plummer A."/>
            <person name="Tallon L."/>
            <person name="Sadzewicz L."/>
            <person name="Zhao X."/>
            <person name="Boylan J."/>
            <person name="Ott S."/>
            <person name="Bowen H."/>
            <person name="Vavikolanu K."/>
            <person name="Mehta A."/>
            <person name="Aluvathingal J."/>
            <person name="Nadendla S."/>
            <person name="Myers T."/>
            <person name="Yan Y."/>
            <person name="Sichtig H."/>
        </authorList>
    </citation>
    <scope>NUCLEOTIDE SEQUENCE [LARGE SCALE GENOMIC DNA]</scope>
    <source>
        <strain evidence="7 8">FDAARGOS_1161</strain>
    </source>
</reference>
<evidence type="ECO:0000256" key="3">
    <source>
        <dbReference type="ARBA" id="ARBA00022692"/>
    </source>
</evidence>
<organism evidence="7 8">
    <name type="scientific">Peribacillus psychrosaccharolyticus</name>
    <name type="common">Bacillus psychrosaccharolyticus</name>
    <dbReference type="NCBI Taxonomy" id="1407"/>
    <lineage>
        <taxon>Bacteria</taxon>
        <taxon>Bacillati</taxon>
        <taxon>Bacillota</taxon>
        <taxon>Bacilli</taxon>
        <taxon>Bacillales</taxon>
        <taxon>Bacillaceae</taxon>
        <taxon>Peribacillus</taxon>
    </lineage>
</organism>
<keyword evidence="5 6" id="KW-0472">Membrane</keyword>
<proteinExistence type="predicted"/>
<dbReference type="Pfam" id="PF03788">
    <property type="entry name" value="LrgA"/>
    <property type="match status" value="1"/>
</dbReference>
<dbReference type="InterPro" id="IPR005538">
    <property type="entry name" value="LrgA/CidA"/>
</dbReference>
<gene>
    <name evidence="7" type="ORF">I6J18_00890</name>
</gene>
<dbReference type="AlphaFoldDB" id="A0A974S2D7"/>
<dbReference type="KEGG" id="ppsr:I6J18_00890"/>
<evidence type="ECO:0000313" key="7">
    <source>
        <dbReference type="EMBL" id="QQT02471.1"/>
    </source>
</evidence>
<dbReference type="EMBL" id="CP068053">
    <property type="protein sequence ID" value="QQT02471.1"/>
    <property type="molecule type" value="Genomic_DNA"/>
</dbReference>
<feature type="transmembrane region" description="Helical" evidence="6">
    <location>
        <begin position="59"/>
        <end position="78"/>
    </location>
</feature>
<evidence type="ECO:0000256" key="6">
    <source>
        <dbReference type="SAM" id="Phobius"/>
    </source>
</evidence>
<dbReference type="PANTHER" id="PTHR33931">
    <property type="entry name" value="HOLIN-LIKE PROTEIN CIDA-RELATED"/>
    <property type="match status" value="1"/>
</dbReference>
<dbReference type="NCBIfam" id="NF002460">
    <property type="entry name" value="PRK01658.1"/>
    <property type="match status" value="1"/>
</dbReference>
<evidence type="ECO:0000256" key="4">
    <source>
        <dbReference type="ARBA" id="ARBA00022989"/>
    </source>
</evidence>
<evidence type="ECO:0000313" key="8">
    <source>
        <dbReference type="Proteomes" id="UP000595254"/>
    </source>
</evidence>
<evidence type="ECO:0000256" key="5">
    <source>
        <dbReference type="ARBA" id="ARBA00023136"/>
    </source>
</evidence>